<organism evidence="1 2">
    <name type="scientific">Calycina marina</name>
    <dbReference type="NCBI Taxonomy" id="1763456"/>
    <lineage>
        <taxon>Eukaryota</taxon>
        <taxon>Fungi</taxon>
        <taxon>Dikarya</taxon>
        <taxon>Ascomycota</taxon>
        <taxon>Pezizomycotina</taxon>
        <taxon>Leotiomycetes</taxon>
        <taxon>Helotiales</taxon>
        <taxon>Pezizellaceae</taxon>
        <taxon>Calycina</taxon>
    </lineage>
</organism>
<dbReference type="AlphaFoldDB" id="A0A9P7ZBG9"/>
<dbReference type="SUPFAM" id="SSF103473">
    <property type="entry name" value="MFS general substrate transporter"/>
    <property type="match status" value="1"/>
</dbReference>
<dbReference type="InterPro" id="IPR036259">
    <property type="entry name" value="MFS_trans_sf"/>
</dbReference>
<name>A0A9P7ZBG9_9HELO</name>
<accession>A0A9P7ZBG9</accession>
<dbReference type="Proteomes" id="UP000887226">
    <property type="component" value="Unassembled WGS sequence"/>
</dbReference>
<protein>
    <submittedName>
        <fullName evidence="1">Uncharacterized protein</fullName>
    </submittedName>
</protein>
<proteinExistence type="predicted"/>
<keyword evidence="2" id="KW-1185">Reference proteome</keyword>
<sequence>MVLEVWPLISQVFPSGAATIFIFNPIDLILRTTSQSYLEPSMMAALHHIKDVSPVEVVSEPEVPYSIFSSRSRTSLIATVSVAATFSGIFSNKYHPAIPLLAKDLATTPAMINLTVTAYLIF</sequence>
<dbReference type="EMBL" id="MU253740">
    <property type="protein sequence ID" value="KAG9249034.1"/>
    <property type="molecule type" value="Genomic_DNA"/>
</dbReference>
<gene>
    <name evidence="1" type="ORF">BJ878DRAFT_200046</name>
</gene>
<reference evidence="1" key="1">
    <citation type="journal article" date="2021" name="IMA Fungus">
        <title>Genomic characterization of three marine fungi, including Emericellopsis atlantica sp. nov. with signatures of a generalist lifestyle and marine biomass degradation.</title>
        <authorList>
            <person name="Hagestad O.C."/>
            <person name="Hou L."/>
            <person name="Andersen J.H."/>
            <person name="Hansen E.H."/>
            <person name="Altermark B."/>
            <person name="Li C."/>
            <person name="Kuhnert E."/>
            <person name="Cox R.J."/>
            <person name="Crous P.W."/>
            <person name="Spatafora J.W."/>
            <person name="Lail K."/>
            <person name="Amirebrahimi M."/>
            <person name="Lipzen A."/>
            <person name="Pangilinan J."/>
            <person name="Andreopoulos W."/>
            <person name="Hayes R.D."/>
            <person name="Ng V."/>
            <person name="Grigoriev I.V."/>
            <person name="Jackson S.A."/>
            <person name="Sutton T.D.S."/>
            <person name="Dobson A.D.W."/>
            <person name="Rama T."/>
        </authorList>
    </citation>
    <scope>NUCLEOTIDE SEQUENCE</scope>
    <source>
        <strain evidence="1">TRa3180A</strain>
    </source>
</reference>
<dbReference type="OrthoDB" id="440553at2759"/>
<evidence type="ECO:0000313" key="2">
    <source>
        <dbReference type="Proteomes" id="UP000887226"/>
    </source>
</evidence>
<evidence type="ECO:0000313" key="1">
    <source>
        <dbReference type="EMBL" id="KAG9249034.1"/>
    </source>
</evidence>
<comment type="caution">
    <text evidence="1">The sequence shown here is derived from an EMBL/GenBank/DDBJ whole genome shotgun (WGS) entry which is preliminary data.</text>
</comment>